<dbReference type="SMART" id="SM00387">
    <property type="entry name" value="HATPase_c"/>
    <property type="match status" value="1"/>
</dbReference>
<dbReference type="GO" id="GO:0005524">
    <property type="term" value="F:ATP binding"/>
    <property type="evidence" value="ECO:0007669"/>
    <property type="project" value="UniProtKB-KW"/>
</dbReference>
<dbReference type="EMBL" id="JBHSZQ010000011">
    <property type="protein sequence ID" value="MFC7125916.1"/>
    <property type="molecule type" value="Genomic_DNA"/>
</dbReference>
<dbReference type="GO" id="GO:0007165">
    <property type="term" value="P:signal transduction"/>
    <property type="evidence" value="ECO:0007669"/>
    <property type="project" value="UniProtKB-KW"/>
</dbReference>
<feature type="coiled-coil region" evidence="9">
    <location>
        <begin position="373"/>
        <end position="400"/>
    </location>
</feature>
<evidence type="ECO:0000256" key="9">
    <source>
        <dbReference type="SAM" id="Coils"/>
    </source>
</evidence>
<dbReference type="Pfam" id="PF00672">
    <property type="entry name" value="HAMP"/>
    <property type="match status" value="1"/>
</dbReference>
<dbReference type="Pfam" id="PF02518">
    <property type="entry name" value="HATPase_c"/>
    <property type="match status" value="1"/>
</dbReference>
<evidence type="ECO:0000256" key="5">
    <source>
        <dbReference type="ARBA" id="ARBA00022741"/>
    </source>
</evidence>
<dbReference type="CDD" id="cd06225">
    <property type="entry name" value="HAMP"/>
    <property type="match status" value="1"/>
</dbReference>
<protein>
    <recommendedName>
        <fullName evidence="2">histidine kinase</fullName>
        <ecNumber evidence="2">2.7.13.3</ecNumber>
    </recommendedName>
</protein>
<keyword evidence="3" id="KW-0597">Phosphoprotein</keyword>
<keyword evidence="10" id="KW-0472">Membrane</keyword>
<evidence type="ECO:0000256" key="6">
    <source>
        <dbReference type="ARBA" id="ARBA00022777"/>
    </source>
</evidence>
<dbReference type="InterPro" id="IPR005467">
    <property type="entry name" value="His_kinase_dom"/>
</dbReference>
<dbReference type="InterPro" id="IPR036890">
    <property type="entry name" value="HATPase_C_sf"/>
</dbReference>
<dbReference type="Gene3D" id="6.10.250.1910">
    <property type="match status" value="1"/>
</dbReference>
<evidence type="ECO:0000256" key="4">
    <source>
        <dbReference type="ARBA" id="ARBA00022679"/>
    </source>
</evidence>
<gene>
    <name evidence="13" type="ORF">ACFQJ7_07655</name>
</gene>
<accession>A0ABD5X7X2</accession>
<comment type="catalytic activity">
    <reaction evidence="1">
        <text>ATP + protein L-histidine = ADP + protein N-phospho-L-histidine.</text>
        <dbReference type="EC" id="2.7.13.3"/>
    </reaction>
</comment>
<keyword evidence="8" id="KW-0807">Transducer</keyword>
<evidence type="ECO:0000259" key="11">
    <source>
        <dbReference type="PROSITE" id="PS50109"/>
    </source>
</evidence>
<dbReference type="InterPro" id="IPR003594">
    <property type="entry name" value="HATPase_dom"/>
</dbReference>
<dbReference type="AlphaFoldDB" id="A0ABD5X7X2"/>
<feature type="transmembrane region" description="Helical" evidence="10">
    <location>
        <begin position="35"/>
        <end position="59"/>
    </location>
</feature>
<dbReference type="Proteomes" id="UP001596414">
    <property type="component" value="Unassembled WGS sequence"/>
</dbReference>
<dbReference type="PANTHER" id="PTHR44936">
    <property type="entry name" value="SENSOR PROTEIN CREC"/>
    <property type="match status" value="1"/>
</dbReference>
<feature type="domain" description="HAMP" evidence="12">
    <location>
        <begin position="329"/>
        <end position="381"/>
    </location>
</feature>
<evidence type="ECO:0000256" key="10">
    <source>
        <dbReference type="SAM" id="Phobius"/>
    </source>
</evidence>
<dbReference type="SMART" id="SM00304">
    <property type="entry name" value="HAMP"/>
    <property type="match status" value="1"/>
</dbReference>
<evidence type="ECO:0000256" key="8">
    <source>
        <dbReference type="ARBA" id="ARBA00023224"/>
    </source>
</evidence>
<dbReference type="RefSeq" id="WP_382269283.1">
    <property type="nucleotide sequence ID" value="NZ_JBHSZQ010000011.1"/>
</dbReference>
<keyword evidence="4" id="KW-0808">Transferase</keyword>
<sequence>MERENVSNAGGAEQGEQLRGIRRLRRLPAAVRSSYLLKVALALVLILSLVAVLGTGIFVQTSETLDANVEETVVNLATLEAREHTRWIDGNERATRLASANGIFARDNATELDTYLESVRDERLQDPSYEIHYVDFRNRTVLASSENSTAQLPEQPWHPRLQFNTLDDVFISAPYTDATGRDVMAFISPVNEVPGRLLVLLTPVDERKEATQAFKNSFTTVVDSSGIVIFASNEKPDLGPYVSAPSRSTAVRRGVTGERGFLEEHQKNAELDQRFVVGYAPVEGTDWTVIKHVPAEDAYQIQTTVEWGLLILLGGALLGLLVFGLTIGRGTVQSVRTLSAKAATIEAGDYDVELESDRSDELGTLYKSIDGMRIELVSQIEEAKAARRKVEQTNEHLQLVDRLLRHNIYNRLTVAKLNAERAGELCSDDVKKEIQTLERTIDDIIEKVNKQRLITVALAQNMTPQPTDVGTDIVSLCRRVATEHPSAEITFKGLQSAEAVALPIFVEAVDELVDNAIRHNDTENPRIVVRVEVENEKVEVYVEDNGPGIPERERALIMGEKNADQLQHSSGVGLWMVRWVVGESGGHMTINKRVPHGSVVCITLHRPDTTAEGRDTRPSSMTVR</sequence>
<dbReference type="SUPFAM" id="SSF55874">
    <property type="entry name" value="ATPase domain of HSP90 chaperone/DNA topoisomerase II/histidine kinase"/>
    <property type="match status" value="1"/>
</dbReference>
<dbReference type="InterPro" id="IPR003660">
    <property type="entry name" value="HAMP_dom"/>
</dbReference>
<dbReference type="Gene3D" id="3.30.450.20">
    <property type="entry name" value="PAS domain"/>
    <property type="match status" value="2"/>
</dbReference>
<comment type="caution">
    <text evidence="13">The sequence shown here is derived from an EMBL/GenBank/DDBJ whole genome shotgun (WGS) entry which is preliminary data.</text>
</comment>
<keyword evidence="9" id="KW-0175">Coiled coil</keyword>
<evidence type="ECO:0000256" key="7">
    <source>
        <dbReference type="ARBA" id="ARBA00022840"/>
    </source>
</evidence>
<keyword evidence="10" id="KW-0812">Transmembrane</keyword>
<keyword evidence="7 13" id="KW-0067">ATP-binding</keyword>
<dbReference type="GO" id="GO:0004673">
    <property type="term" value="F:protein histidine kinase activity"/>
    <property type="evidence" value="ECO:0007669"/>
    <property type="project" value="UniProtKB-EC"/>
</dbReference>
<keyword evidence="5" id="KW-0547">Nucleotide-binding</keyword>
<evidence type="ECO:0000256" key="1">
    <source>
        <dbReference type="ARBA" id="ARBA00000085"/>
    </source>
</evidence>
<evidence type="ECO:0000313" key="13">
    <source>
        <dbReference type="EMBL" id="MFC7125916.1"/>
    </source>
</evidence>
<dbReference type="EC" id="2.7.13.3" evidence="2"/>
<organism evidence="13 14">
    <name type="scientific">Halovenus rubra</name>
    <dbReference type="NCBI Taxonomy" id="869890"/>
    <lineage>
        <taxon>Archaea</taxon>
        <taxon>Methanobacteriati</taxon>
        <taxon>Methanobacteriota</taxon>
        <taxon>Stenosarchaea group</taxon>
        <taxon>Halobacteria</taxon>
        <taxon>Halobacteriales</taxon>
        <taxon>Haloarculaceae</taxon>
        <taxon>Halovenus</taxon>
    </lineage>
</organism>
<dbReference type="CDD" id="cd18774">
    <property type="entry name" value="PDC2_HK_sensor"/>
    <property type="match status" value="1"/>
</dbReference>
<evidence type="ECO:0000256" key="2">
    <source>
        <dbReference type="ARBA" id="ARBA00012438"/>
    </source>
</evidence>
<evidence type="ECO:0000256" key="3">
    <source>
        <dbReference type="ARBA" id="ARBA00022553"/>
    </source>
</evidence>
<dbReference type="PANTHER" id="PTHR44936:SF10">
    <property type="entry name" value="SENSOR PROTEIN RSTB"/>
    <property type="match status" value="1"/>
</dbReference>
<evidence type="ECO:0000313" key="14">
    <source>
        <dbReference type="Proteomes" id="UP001596414"/>
    </source>
</evidence>
<keyword evidence="6" id="KW-0418">Kinase</keyword>
<reference evidence="13 14" key="1">
    <citation type="journal article" date="2014" name="Int. J. Syst. Evol. Microbiol.">
        <title>Complete genome sequence of Corynebacterium casei LMG S-19264T (=DSM 44701T), isolated from a smear-ripened cheese.</title>
        <authorList>
            <consortium name="US DOE Joint Genome Institute (JGI-PGF)"/>
            <person name="Walter F."/>
            <person name="Albersmeier A."/>
            <person name="Kalinowski J."/>
            <person name="Ruckert C."/>
        </authorList>
    </citation>
    <scope>NUCLEOTIDE SEQUENCE [LARGE SCALE GENOMIC DNA]</scope>
    <source>
        <strain evidence="13 14">CGMCC 4.7215</strain>
    </source>
</reference>
<dbReference type="Gene3D" id="3.30.565.10">
    <property type="entry name" value="Histidine kinase-like ATPase, C-terminal domain"/>
    <property type="match status" value="1"/>
</dbReference>
<dbReference type="PROSITE" id="PS50109">
    <property type="entry name" value="HIS_KIN"/>
    <property type="match status" value="1"/>
</dbReference>
<dbReference type="PROSITE" id="PS50885">
    <property type="entry name" value="HAMP"/>
    <property type="match status" value="1"/>
</dbReference>
<proteinExistence type="predicted"/>
<keyword evidence="10" id="KW-1133">Transmembrane helix</keyword>
<feature type="domain" description="Histidine kinase" evidence="11">
    <location>
        <begin position="505"/>
        <end position="608"/>
    </location>
</feature>
<dbReference type="SUPFAM" id="SSF158472">
    <property type="entry name" value="HAMP domain-like"/>
    <property type="match status" value="1"/>
</dbReference>
<evidence type="ECO:0000259" key="12">
    <source>
        <dbReference type="PROSITE" id="PS50885"/>
    </source>
</evidence>
<dbReference type="CDD" id="cd00075">
    <property type="entry name" value="HATPase"/>
    <property type="match status" value="1"/>
</dbReference>
<name>A0ABD5X7X2_9EURY</name>
<dbReference type="InterPro" id="IPR050980">
    <property type="entry name" value="2C_sensor_his_kinase"/>
</dbReference>